<evidence type="ECO:0000313" key="2">
    <source>
        <dbReference type="Proteomes" id="UP000531216"/>
    </source>
</evidence>
<reference evidence="1 2" key="1">
    <citation type="submission" date="2020-08" db="EMBL/GenBank/DDBJ databases">
        <title>Genomic Encyclopedia of Type Strains, Phase IV (KMG-IV): sequencing the most valuable type-strain genomes for metagenomic binning, comparative biology and taxonomic classification.</title>
        <authorList>
            <person name="Goeker M."/>
        </authorList>
    </citation>
    <scope>NUCLEOTIDE SEQUENCE [LARGE SCALE GENOMIC DNA]</scope>
    <source>
        <strain evidence="1 2">DSM 25024</strain>
    </source>
</reference>
<keyword evidence="2" id="KW-1185">Reference proteome</keyword>
<comment type="caution">
    <text evidence="1">The sequence shown here is derived from an EMBL/GenBank/DDBJ whole genome shotgun (WGS) entry which is preliminary data.</text>
</comment>
<sequence length="194" mass="22020">MPPVLFRDFKSLTAWKNQHDMAIQRVGNRRLTSVVRIRGYYRCLNSGLNTLLPYDQLWARASYRSYASAMKELSQSGFNIAGSDMIGVHADHVINRARLLHLPHTWVKLFPVEATSNAPFGNIERRLPAIVFVDDQIRLSPILFLKLYCGRIPIDVNDLAATLADIRGRLLTANAHIATLLHDMERDALRFLPA</sequence>
<proteinExistence type="predicted"/>
<gene>
    <name evidence="1" type="ORF">GGR05_004381</name>
</gene>
<name>A0A7W6BXH2_9HYPH</name>
<accession>A0A7W6BXH2</accession>
<dbReference type="AlphaFoldDB" id="A0A7W6BXH2"/>
<dbReference type="EMBL" id="JACIDO010000021">
    <property type="protein sequence ID" value="MBB3938210.1"/>
    <property type="molecule type" value="Genomic_DNA"/>
</dbReference>
<organism evidence="1 2">
    <name type="scientific">Aureimonas phyllosphaerae</name>
    <dbReference type="NCBI Taxonomy" id="1166078"/>
    <lineage>
        <taxon>Bacteria</taxon>
        <taxon>Pseudomonadati</taxon>
        <taxon>Pseudomonadota</taxon>
        <taxon>Alphaproteobacteria</taxon>
        <taxon>Hyphomicrobiales</taxon>
        <taxon>Aurantimonadaceae</taxon>
        <taxon>Aureimonas</taxon>
    </lineage>
</organism>
<dbReference type="Proteomes" id="UP000531216">
    <property type="component" value="Unassembled WGS sequence"/>
</dbReference>
<protein>
    <submittedName>
        <fullName evidence="1">Uncharacterized protein</fullName>
    </submittedName>
</protein>
<dbReference type="RefSeq" id="WP_139224758.1">
    <property type="nucleotide sequence ID" value="NZ_FOOA01000038.1"/>
</dbReference>
<evidence type="ECO:0000313" key="1">
    <source>
        <dbReference type="EMBL" id="MBB3938210.1"/>
    </source>
</evidence>
<dbReference type="OrthoDB" id="9152216at2"/>